<dbReference type="RefSeq" id="WP_236959249.1">
    <property type="nucleotide sequence ID" value="NZ_JAETXX010000006.1"/>
</dbReference>
<feature type="transmembrane region" description="Helical" evidence="5">
    <location>
        <begin position="282"/>
        <end position="300"/>
    </location>
</feature>
<dbReference type="PANTHER" id="PTHR23531:SF1">
    <property type="entry name" value="QUINOLENE RESISTANCE PROTEIN NORA"/>
    <property type="match status" value="1"/>
</dbReference>
<dbReference type="CDD" id="cd17489">
    <property type="entry name" value="MFS_YfcJ_like"/>
    <property type="match status" value="1"/>
</dbReference>
<evidence type="ECO:0000256" key="5">
    <source>
        <dbReference type="SAM" id="Phobius"/>
    </source>
</evidence>
<name>A0ABS9J4E2_9FLAO</name>
<dbReference type="PRINTS" id="PR01035">
    <property type="entry name" value="TCRTETA"/>
</dbReference>
<feature type="transmembrane region" description="Helical" evidence="5">
    <location>
        <begin position="51"/>
        <end position="73"/>
    </location>
</feature>
<accession>A0ABS9J4E2</accession>
<dbReference type="InterPro" id="IPR052714">
    <property type="entry name" value="MFS_Exporter"/>
</dbReference>
<evidence type="ECO:0000256" key="3">
    <source>
        <dbReference type="ARBA" id="ARBA00022989"/>
    </source>
</evidence>
<evidence type="ECO:0000256" key="2">
    <source>
        <dbReference type="ARBA" id="ARBA00022692"/>
    </source>
</evidence>
<feature type="transmembrane region" description="Helical" evidence="5">
    <location>
        <begin position="253"/>
        <end position="270"/>
    </location>
</feature>
<dbReference type="EMBL" id="JAETXX010000006">
    <property type="protein sequence ID" value="MCF8715285.1"/>
    <property type="molecule type" value="Genomic_DNA"/>
</dbReference>
<organism evidence="7 8">
    <name type="scientific">Joostella atrarenae</name>
    <dbReference type="NCBI Taxonomy" id="679257"/>
    <lineage>
        <taxon>Bacteria</taxon>
        <taxon>Pseudomonadati</taxon>
        <taxon>Bacteroidota</taxon>
        <taxon>Flavobacteriia</taxon>
        <taxon>Flavobacteriales</taxon>
        <taxon>Flavobacteriaceae</taxon>
        <taxon>Joostella</taxon>
    </lineage>
</organism>
<dbReference type="Pfam" id="PF07690">
    <property type="entry name" value="MFS_1"/>
    <property type="match status" value="2"/>
</dbReference>
<feature type="transmembrane region" description="Helical" evidence="5">
    <location>
        <begin position="306"/>
        <end position="328"/>
    </location>
</feature>
<keyword evidence="3 5" id="KW-1133">Transmembrane helix</keyword>
<protein>
    <submittedName>
        <fullName evidence="7">MFS transporter</fullName>
    </submittedName>
</protein>
<keyword evidence="2 5" id="KW-0812">Transmembrane</keyword>
<sequence length="398" mass="43058">MSFIKNIAVKYNSHPIYNFKFALVCSSSLLFSASYNMLIPELPAYLSSLGGAKYIGLIIALFTLTAGISRPFSGRITDTVGRVPVMVFGALVCVFCGVLYPVLNTVAGFLILRLLHGFSTGFKPTATSAYVADITPQRAWGEAIGMQSLFYSTGMAVGPAVGSFIKMNYSYSTLFYISSACAFLSMLIILNMKETLSPKKKFTWSLLKISRRDIIAIEVLPAGLVTFLCYASYGVMLTLIPDWTTHIGIANKGLFFIVFTISSLLIRFIAGKASDKYGRTVVITLGLVVLSVAVVVIGLATSHLLFIIGAILYGVGMGGLTPSLNAWTIDMSRPEARGKAMATMYIALEAGIGIGALFSGWYYQSTINHIPHAFYASSVLAIIGLIYMLRRNTSAVNK</sequence>
<feature type="domain" description="Major facilitator superfamily (MFS) profile" evidence="6">
    <location>
        <begin position="20"/>
        <end position="396"/>
    </location>
</feature>
<dbReference type="Gene3D" id="1.20.1250.20">
    <property type="entry name" value="MFS general substrate transporter like domains"/>
    <property type="match status" value="2"/>
</dbReference>
<feature type="transmembrane region" description="Helical" evidence="5">
    <location>
        <begin position="173"/>
        <end position="192"/>
    </location>
</feature>
<evidence type="ECO:0000313" key="7">
    <source>
        <dbReference type="EMBL" id="MCF8715285.1"/>
    </source>
</evidence>
<feature type="transmembrane region" description="Helical" evidence="5">
    <location>
        <begin position="21"/>
        <end position="39"/>
    </location>
</feature>
<evidence type="ECO:0000256" key="4">
    <source>
        <dbReference type="ARBA" id="ARBA00023136"/>
    </source>
</evidence>
<keyword evidence="4 5" id="KW-0472">Membrane</keyword>
<evidence type="ECO:0000256" key="1">
    <source>
        <dbReference type="ARBA" id="ARBA00004141"/>
    </source>
</evidence>
<dbReference type="InterPro" id="IPR001958">
    <property type="entry name" value="Tet-R_TetA/multi-R_MdtG-like"/>
</dbReference>
<gene>
    <name evidence="7" type="ORF">JM658_10645</name>
</gene>
<feature type="transmembrane region" description="Helical" evidence="5">
    <location>
        <begin position="340"/>
        <end position="363"/>
    </location>
</feature>
<dbReference type="InterPro" id="IPR036259">
    <property type="entry name" value="MFS_trans_sf"/>
</dbReference>
<dbReference type="SUPFAM" id="SSF103473">
    <property type="entry name" value="MFS general substrate transporter"/>
    <property type="match status" value="1"/>
</dbReference>
<evidence type="ECO:0000259" key="6">
    <source>
        <dbReference type="PROSITE" id="PS50850"/>
    </source>
</evidence>
<evidence type="ECO:0000313" key="8">
    <source>
        <dbReference type="Proteomes" id="UP000829517"/>
    </source>
</evidence>
<keyword evidence="8" id="KW-1185">Reference proteome</keyword>
<dbReference type="PROSITE" id="PS50850">
    <property type="entry name" value="MFS"/>
    <property type="match status" value="1"/>
</dbReference>
<reference evidence="7 8" key="1">
    <citation type="submission" date="2021-01" db="EMBL/GenBank/DDBJ databases">
        <title>Genome sequencing of Joostella atrarenae M1-2 (= KCTC 23194).</title>
        <authorList>
            <person name="Zakaria M.R."/>
            <person name="Lam M.Q."/>
            <person name="Chong C.S."/>
        </authorList>
    </citation>
    <scope>NUCLEOTIDE SEQUENCE [LARGE SCALE GENOMIC DNA]</scope>
    <source>
        <strain evidence="7 8">M1-2</strain>
    </source>
</reference>
<dbReference type="InterPro" id="IPR011701">
    <property type="entry name" value="MFS"/>
</dbReference>
<dbReference type="InterPro" id="IPR020846">
    <property type="entry name" value="MFS_dom"/>
</dbReference>
<feature type="transmembrane region" description="Helical" evidence="5">
    <location>
        <begin position="369"/>
        <end position="389"/>
    </location>
</feature>
<comment type="caution">
    <text evidence="7">The sequence shown here is derived from an EMBL/GenBank/DDBJ whole genome shotgun (WGS) entry which is preliminary data.</text>
</comment>
<proteinExistence type="predicted"/>
<dbReference type="PANTHER" id="PTHR23531">
    <property type="entry name" value="QUINOLENE RESISTANCE PROTEIN NORA"/>
    <property type="match status" value="1"/>
</dbReference>
<comment type="subcellular location">
    <subcellularLocation>
        <location evidence="1">Membrane</location>
        <topology evidence="1">Multi-pass membrane protein</topology>
    </subcellularLocation>
</comment>
<feature type="transmembrane region" description="Helical" evidence="5">
    <location>
        <begin position="213"/>
        <end position="233"/>
    </location>
</feature>
<dbReference type="Proteomes" id="UP000829517">
    <property type="component" value="Unassembled WGS sequence"/>
</dbReference>
<feature type="transmembrane region" description="Helical" evidence="5">
    <location>
        <begin position="85"/>
        <end position="112"/>
    </location>
</feature>